<organism evidence="1">
    <name type="scientific">Dendroctonus ponderosae</name>
    <name type="common">Mountain pine beetle</name>
    <dbReference type="NCBI Taxonomy" id="77166"/>
    <lineage>
        <taxon>Eukaryota</taxon>
        <taxon>Metazoa</taxon>
        <taxon>Ecdysozoa</taxon>
        <taxon>Arthropoda</taxon>
        <taxon>Hexapoda</taxon>
        <taxon>Insecta</taxon>
        <taxon>Pterygota</taxon>
        <taxon>Neoptera</taxon>
        <taxon>Endopterygota</taxon>
        <taxon>Coleoptera</taxon>
        <taxon>Polyphaga</taxon>
        <taxon>Cucujiformia</taxon>
        <taxon>Curculionidae</taxon>
        <taxon>Scolytinae</taxon>
        <taxon>Dendroctonus</taxon>
    </lineage>
</organism>
<dbReference type="PANTHER" id="PTHR21574">
    <property type="entry name" value="CENTROSOMAL PROTEIN OF 120 KDA"/>
    <property type="match status" value="1"/>
</dbReference>
<evidence type="ECO:0000313" key="1">
    <source>
        <dbReference type="EMBL" id="ENN76450.1"/>
    </source>
</evidence>
<dbReference type="PANTHER" id="PTHR21574:SF0">
    <property type="entry name" value="CENTROSOMAL PROTEIN OF 120 KDA"/>
    <property type="match status" value="1"/>
</dbReference>
<reference evidence="1" key="1">
    <citation type="journal article" date="2013" name="Genome Biol.">
        <title>Draft genome of the mountain pine beetle, Dendroctonus ponderosae Hopkins, a major forest pest.</title>
        <authorList>
            <person name="Keeling C.I."/>
            <person name="Yuen M.M."/>
            <person name="Liao N.Y."/>
            <person name="Docking T.R."/>
            <person name="Chan S.K."/>
            <person name="Taylor G.A."/>
            <person name="Palmquist D.L."/>
            <person name="Jackman S.D."/>
            <person name="Nguyen A."/>
            <person name="Li M."/>
            <person name="Henderson H."/>
            <person name="Janes J.K."/>
            <person name="Zhao Y."/>
            <person name="Pandoh P."/>
            <person name="Moore R."/>
            <person name="Sperling F.A."/>
            <person name="Huber D.P."/>
            <person name="Birol I."/>
            <person name="Jones S.J."/>
            <person name="Bohlmann J."/>
        </authorList>
    </citation>
    <scope>NUCLEOTIDE SEQUENCE</scope>
</reference>
<accession>N6U4C7</accession>
<dbReference type="GO" id="GO:0005813">
    <property type="term" value="C:centrosome"/>
    <property type="evidence" value="ECO:0007669"/>
    <property type="project" value="TreeGrafter"/>
</dbReference>
<dbReference type="OMA" id="DYQEAMQ"/>
<dbReference type="GO" id="GO:1903724">
    <property type="term" value="P:positive regulation of centriole elongation"/>
    <property type="evidence" value="ECO:0007669"/>
    <property type="project" value="TreeGrafter"/>
</dbReference>
<dbReference type="InterPro" id="IPR039893">
    <property type="entry name" value="CEP120-like"/>
</dbReference>
<name>N6U4C7_DENPD</name>
<feature type="non-terminal residue" evidence="1">
    <location>
        <position position="1"/>
    </location>
</feature>
<dbReference type="Pfam" id="PF12416">
    <property type="entry name" value="DUF3668"/>
    <property type="match status" value="1"/>
</dbReference>
<dbReference type="EMBL" id="KB740975">
    <property type="protein sequence ID" value="ENN76450.1"/>
    <property type="molecule type" value="Genomic_DNA"/>
</dbReference>
<dbReference type="InterPro" id="IPR022136">
    <property type="entry name" value="DUF3668"/>
</dbReference>
<sequence>MSPDDPATFGAELVWEEDKKDLRKVRSANQPLRVECLSTDPQNRQDRIGFALLSLRSAQIIPLKDAQAVVNYKWHKLIGCQTDKKKYHPELYLALSIRDHLLNDTEKPPPMNDPLILEEEQNVANESTECSSAFPLRYLDDGYIHIGDDEDYECFSLNILVRQAKNLDSLLPEALVFRNTNEKFHMTFKIFGVVIKTKPFYQNFHDTFALNEKVVVRMLANQETLFEFLKEQHIEITLFNGHELLGTTEVRLGSISFNEDIGRYFFELPAPNSLVPFGGDEDVSPYLEVTKWLKTSTESRFRLAPQDKAPTKVVRSNLEKPLAIQGFGDQLKACILDKLEKVHVKSKSECSVLNAHSDSLVITKSAETVIKNVALSPRQTKKYDVRGTYVKYVLEVTLQNLVWRTPPKEKIVIFKFLHPRASNYITIFTQLTNQVGEIADLKNIGIKVSYVSTVQQIENILNAWPPKLVLTDEKEKLLSEEYEFDASKFFCDEYRHYRYVADLKAVRTLQPLARMQVILNLENCEIGDFAEDTDFHLTPPIVDELLSVMELADIERWKKTQREIFEKELEVFKQSESERMENMWKEKKNEMEQKLEGQMNKCQALQQELQLKLNNMKTDKYLIRSKTQANIFEDIFNENWQNYRESDPKDIIEVLSKTQRDNEYLRKLVADQREKLQCFEKTTLTKEQTANLLQELKGLERGFEETQKAKKFFKEQWKTACEEIHELKTEEYKKIHLNIRKSKEELSHLSLDSFNHYVEAKFDLNEDNLTNRSIPSGSSYY</sequence>
<dbReference type="HOGENOM" id="CLU_012372_0_0_1"/>
<dbReference type="InterPro" id="IPR035892">
    <property type="entry name" value="C2_domain_sf"/>
</dbReference>
<protein>
    <submittedName>
        <fullName evidence="1">Uncharacterized protein</fullName>
    </submittedName>
</protein>
<proteinExistence type="predicted"/>
<gene>
    <name evidence="1" type="ORF">YQE_06904</name>
</gene>
<dbReference type="AlphaFoldDB" id="N6U4C7"/>
<dbReference type="OrthoDB" id="332250at2759"/>
<dbReference type="Gene3D" id="2.60.40.150">
    <property type="entry name" value="C2 domain"/>
    <property type="match status" value="1"/>
</dbReference>